<dbReference type="RefSeq" id="WP_154309539.1">
    <property type="nucleotide sequence ID" value="NZ_WKKI01000060.1"/>
</dbReference>
<proteinExistence type="predicted"/>
<evidence type="ECO:0000256" key="3">
    <source>
        <dbReference type="ARBA" id="ARBA00022840"/>
    </source>
</evidence>
<dbReference type="InterPro" id="IPR003593">
    <property type="entry name" value="AAA+_ATPase"/>
</dbReference>
<comment type="caution">
    <text evidence="5">The sequence shown here is derived from an EMBL/GenBank/DDBJ whole genome shotgun (WGS) entry which is preliminary data.</text>
</comment>
<dbReference type="OrthoDB" id="9802264at2"/>
<dbReference type="InterPro" id="IPR003439">
    <property type="entry name" value="ABC_transporter-like_ATP-bd"/>
</dbReference>
<dbReference type="SMART" id="SM00382">
    <property type="entry name" value="AAA"/>
    <property type="match status" value="1"/>
</dbReference>
<keyword evidence="1" id="KW-0813">Transport</keyword>
<dbReference type="SUPFAM" id="SSF52540">
    <property type="entry name" value="P-loop containing nucleoside triphosphate hydrolases"/>
    <property type="match status" value="1"/>
</dbReference>
<dbReference type="GO" id="GO:0005524">
    <property type="term" value="F:ATP binding"/>
    <property type="evidence" value="ECO:0007669"/>
    <property type="project" value="UniProtKB-KW"/>
</dbReference>
<keyword evidence="2" id="KW-0547">Nucleotide-binding</keyword>
<reference evidence="5 6" key="1">
    <citation type="submission" date="2019-11" db="EMBL/GenBank/DDBJ databases">
        <title>Bacillus lacus genome.</title>
        <authorList>
            <person name="Allen C.J."/>
            <person name="Newman J.D."/>
        </authorList>
    </citation>
    <scope>NUCLEOTIDE SEQUENCE [LARGE SCALE GENOMIC DNA]</scope>
    <source>
        <strain evidence="5 6">KCTC 33946</strain>
    </source>
</reference>
<dbReference type="AlphaFoldDB" id="A0A7X2J2I0"/>
<dbReference type="PROSITE" id="PS00211">
    <property type="entry name" value="ABC_TRANSPORTER_1"/>
    <property type="match status" value="1"/>
</dbReference>
<dbReference type="GO" id="GO:0016887">
    <property type="term" value="F:ATP hydrolysis activity"/>
    <property type="evidence" value="ECO:0007669"/>
    <property type="project" value="InterPro"/>
</dbReference>
<dbReference type="InterPro" id="IPR017871">
    <property type="entry name" value="ABC_transporter-like_CS"/>
</dbReference>
<dbReference type="InterPro" id="IPR027417">
    <property type="entry name" value="P-loop_NTPase"/>
</dbReference>
<organism evidence="5 6">
    <name type="scientific">Metabacillus lacus</name>
    <dbReference type="NCBI Taxonomy" id="1983721"/>
    <lineage>
        <taxon>Bacteria</taxon>
        <taxon>Bacillati</taxon>
        <taxon>Bacillota</taxon>
        <taxon>Bacilli</taxon>
        <taxon>Bacillales</taxon>
        <taxon>Bacillaceae</taxon>
        <taxon>Metabacillus</taxon>
    </lineage>
</organism>
<evidence type="ECO:0000313" key="5">
    <source>
        <dbReference type="EMBL" id="MRX74084.1"/>
    </source>
</evidence>
<name>A0A7X2J2I0_9BACI</name>
<dbReference type="EMBL" id="WKKI01000060">
    <property type="protein sequence ID" value="MRX74084.1"/>
    <property type="molecule type" value="Genomic_DNA"/>
</dbReference>
<accession>A0A7X2J2I0</accession>
<dbReference type="Proteomes" id="UP000448867">
    <property type="component" value="Unassembled WGS sequence"/>
</dbReference>
<dbReference type="Gene3D" id="3.40.50.300">
    <property type="entry name" value="P-loop containing nucleotide triphosphate hydrolases"/>
    <property type="match status" value="1"/>
</dbReference>
<evidence type="ECO:0000256" key="2">
    <source>
        <dbReference type="ARBA" id="ARBA00022741"/>
    </source>
</evidence>
<evidence type="ECO:0000259" key="4">
    <source>
        <dbReference type="PROSITE" id="PS50893"/>
    </source>
</evidence>
<gene>
    <name evidence="5" type="ORF">GJU40_18330</name>
</gene>
<evidence type="ECO:0000313" key="6">
    <source>
        <dbReference type="Proteomes" id="UP000448867"/>
    </source>
</evidence>
<evidence type="ECO:0000256" key="1">
    <source>
        <dbReference type="ARBA" id="ARBA00022448"/>
    </source>
</evidence>
<keyword evidence="3 5" id="KW-0067">ATP-binding</keyword>
<dbReference type="Pfam" id="PF00005">
    <property type="entry name" value="ABC_tran"/>
    <property type="match status" value="1"/>
</dbReference>
<dbReference type="PROSITE" id="PS50893">
    <property type="entry name" value="ABC_TRANSPORTER_2"/>
    <property type="match status" value="1"/>
</dbReference>
<protein>
    <submittedName>
        <fullName evidence="5">ATP-binding cassette domain-containing protein</fullName>
    </submittedName>
</protein>
<keyword evidence="6" id="KW-1185">Reference proteome</keyword>
<sequence length="247" mass="27642">MLRLQNISKVYEGAAEEVIALESVDAEVAQGEFISIIGPSGCGKSTLLDIISGVQLPTGGTLSYQGEDIAGKVGVAAYMPQSDVLFPWRTIINNVILPLELSGIPKKEAMERAGELLEKFGLAGFKDSYPFMLSGGMRQRANFLRTYLTGKKLLLLDEPFGRLDAITRMELQEWLLHICSAEKLTVLLITHDVDEAIFMSDRIYALSKRPGKVVANRQVMADRPRDRQFFLTREFLHLKEELLMHLK</sequence>
<feature type="domain" description="ABC transporter" evidence="4">
    <location>
        <begin position="2"/>
        <end position="233"/>
    </location>
</feature>
<dbReference type="InterPro" id="IPR050166">
    <property type="entry name" value="ABC_transporter_ATP-bind"/>
</dbReference>
<dbReference type="PANTHER" id="PTHR42788">
    <property type="entry name" value="TAURINE IMPORT ATP-BINDING PROTEIN-RELATED"/>
    <property type="match status" value="1"/>
</dbReference>
<dbReference type="PANTHER" id="PTHR42788:SF2">
    <property type="entry name" value="ABC TRANSPORTER ATP-BINDING PROTEIN"/>
    <property type="match status" value="1"/>
</dbReference>
<dbReference type="CDD" id="cd03293">
    <property type="entry name" value="ABC_NrtD_SsuB_transporters"/>
    <property type="match status" value="1"/>
</dbReference>